<dbReference type="EMBL" id="CAJPDQ010000037">
    <property type="protein sequence ID" value="CAF9930946.1"/>
    <property type="molecule type" value="Genomic_DNA"/>
</dbReference>
<feature type="transmembrane region" description="Helical" evidence="1">
    <location>
        <begin position="290"/>
        <end position="311"/>
    </location>
</feature>
<proteinExistence type="predicted"/>
<keyword evidence="3" id="KW-1185">Reference proteome</keyword>
<accession>A0A8H3FUF2</accession>
<dbReference type="PANTHER" id="PTHR35394:SF5">
    <property type="entry name" value="DUF3176 DOMAIN-CONTAINING PROTEIN"/>
    <property type="match status" value="1"/>
</dbReference>
<reference evidence="2" key="1">
    <citation type="submission" date="2021-03" db="EMBL/GenBank/DDBJ databases">
        <authorList>
            <person name="Tagirdzhanova G."/>
        </authorList>
    </citation>
    <scope>NUCLEOTIDE SEQUENCE</scope>
</reference>
<protein>
    <submittedName>
        <fullName evidence="2">Uncharacterized protein</fullName>
    </submittedName>
</protein>
<gene>
    <name evidence="2" type="ORF">GOMPHAMPRED_005776</name>
</gene>
<evidence type="ECO:0000313" key="3">
    <source>
        <dbReference type="Proteomes" id="UP000664169"/>
    </source>
</evidence>
<keyword evidence="1" id="KW-1133">Transmembrane helix</keyword>
<keyword evidence="1" id="KW-0472">Membrane</keyword>
<dbReference type="PANTHER" id="PTHR35394">
    <property type="entry name" value="DUF3176 DOMAIN-CONTAINING PROTEIN"/>
    <property type="match status" value="1"/>
</dbReference>
<keyword evidence="1" id="KW-0812">Transmembrane</keyword>
<organism evidence="2 3">
    <name type="scientific">Gomphillus americanus</name>
    <dbReference type="NCBI Taxonomy" id="1940652"/>
    <lineage>
        <taxon>Eukaryota</taxon>
        <taxon>Fungi</taxon>
        <taxon>Dikarya</taxon>
        <taxon>Ascomycota</taxon>
        <taxon>Pezizomycotina</taxon>
        <taxon>Lecanoromycetes</taxon>
        <taxon>OSLEUM clade</taxon>
        <taxon>Ostropomycetidae</taxon>
        <taxon>Ostropales</taxon>
        <taxon>Graphidaceae</taxon>
        <taxon>Gomphilloideae</taxon>
        <taxon>Gomphillus</taxon>
    </lineage>
</organism>
<name>A0A8H3FUF2_9LECA</name>
<dbReference type="OrthoDB" id="5242705at2759"/>
<evidence type="ECO:0000256" key="1">
    <source>
        <dbReference type="SAM" id="Phobius"/>
    </source>
</evidence>
<evidence type="ECO:0000313" key="2">
    <source>
        <dbReference type="EMBL" id="CAF9930946.1"/>
    </source>
</evidence>
<comment type="caution">
    <text evidence="2">The sequence shown here is derived from an EMBL/GenBank/DDBJ whole genome shotgun (WGS) entry which is preliminary data.</text>
</comment>
<sequence>MASAAIPDGIVAGVNNGLFHAKLQEPFTCPSGNCLWLVAIKTLGVDGHCDDVTTELQAECFSRSDVDIRGYAFNTTTCTYQFPSGTIKEAIGLYYEGPDAVQGGTTWNSSATLGAAVSATSLFAAEYSSNTSGYTTPNDGVLLNFEVLRLHLPFRITEAFGLPAAQGRLSKRASEQRNSELYVHKTEAMVYSKVADLERRDPENWAPYTVDTWTVLQDYLNLNFNFSYLPAMLDEISAPALASLVSASPDINATVVKIGESLAETIRTDCNSKNILGQMVVLVPFIRVKWAWLTLPLVLAVATSILLAIIATKSHRSDVITWKDDPLALLFHHVDGIDMNFLASMVHNGPADVERLTDEIIIKLSKDDPFTFARASSDSLPRSHHLETLTLSRI</sequence>
<dbReference type="AlphaFoldDB" id="A0A8H3FUF2"/>
<dbReference type="Proteomes" id="UP000664169">
    <property type="component" value="Unassembled WGS sequence"/>
</dbReference>